<dbReference type="GO" id="GO:0006310">
    <property type="term" value="P:DNA recombination"/>
    <property type="evidence" value="ECO:0007669"/>
    <property type="project" value="TreeGrafter"/>
</dbReference>
<evidence type="ECO:0000256" key="8">
    <source>
        <dbReference type="ARBA" id="ARBA00023235"/>
    </source>
</evidence>
<keyword evidence="7" id="KW-0238">DNA-binding</keyword>
<dbReference type="Pfam" id="PF01751">
    <property type="entry name" value="Toprim"/>
    <property type="match status" value="1"/>
</dbReference>
<dbReference type="Gene3D" id="2.70.20.10">
    <property type="entry name" value="Topoisomerase I, domain 3"/>
    <property type="match status" value="1"/>
</dbReference>
<evidence type="ECO:0000313" key="15">
    <source>
        <dbReference type="EMBL" id="AQY51562.1"/>
    </source>
</evidence>
<dbReference type="RefSeq" id="WP_036059528.1">
    <property type="nucleotide sequence ID" value="NZ_CP011102.1"/>
</dbReference>
<evidence type="ECO:0000256" key="10">
    <source>
        <dbReference type="ARBA" id="ARBA00031985"/>
    </source>
</evidence>
<dbReference type="Gene3D" id="1.10.290.10">
    <property type="entry name" value="Topoisomerase I, domain 4"/>
    <property type="match status" value="1"/>
</dbReference>
<dbReference type="CDD" id="cd03362">
    <property type="entry name" value="TOPRIM_TopoIA_TopoIII"/>
    <property type="match status" value="1"/>
</dbReference>
<dbReference type="InterPro" id="IPR013497">
    <property type="entry name" value="Topo_IA_cen"/>
</dbReference>
<evidence type="ECO:0000256" key="9">
    <source>
        <dbReference type="ARBA" id="ARBA00030003"/>
    </source>
</evidence>
<keyword evidence="4" id="KW-0479">Metal-binding</keyword>
<dbReference type="EC" id="5.6.2.1" evidence="3"/>
<feature type="domain" description="Toprim" evidence="13">
    <location>
        <begin position="1"/>
        <end position="134"/>
    </location>
</feature>
<dbReference type="GO" id="GO:0046872">
    <property type="term" value="F:metal ion binding"/>
    <property type="evidence" value="ECO:0007669"/>
    <property type="project" value="UniProtKB-KW"/>
</dbReference>
<feature type="domain" description="Topo IA-type catalytic" evidence="14">
    <location>
        <begin position="151"/>
        <end position="570"/>
    </location>
</feature>
<dbReference type="PROSITE" id="PS52039">
    <property type="entry name" value="TOPO_IA_2"/>
    <property type="match status" value="1"/>
</dbReference>
<dbReference type="GO" id="GO:0043597">
    <property type="term" value="C:cytoplasmic replication fork"/>
    <property type="evidence" value="ECO:0007669"/>
    <property type="project" value="TreeGrafter"/>
</dbReference>
<dbReference type="PANTHER" id="PTHR11390">
    <property type="entry name" value="PROKARYOTIC DNA TOPOISOMERASE"/>
    <property type="match status" value="1"/>
</dbReference>
<keyword evidence="16" id="KW-1185">Reference proteome</keyword>
<dbReference type="Gene3D" id="1.10.460.10">
    <property type="entry name" value="Topoisomerase I, domain 2"/>
    <property type="match status" value="1"/>
</dbReference>
<keyword evidence="6" id="KW-0799">Topoisomerase</keyword>
<dbReference type="SMART" id="SM00493">
    <property type="entry name" value="TOPRIM"/>
    <property type="match status" value="1"/>
</dbReference>
<dbReference type="InterPro" id="IPR003602">
    <property type="entry name" value="Topo_IA_DNA-bd_dom"/>
</dbReference>
<evidence type="ECO:0000256" key="6">
    <source>
        <dbReference type="ARBA" id="ARBA00023029"/>
    </source>
</evidence>
<dbReference type="NCBIfam" id="NF005829">
    <property type="entry name" value="PRK07726.1"/>
    <property type="match status" value="1"/>
</dbReference>
<dbReference type="GO" id="GO:0003677">
    <property type="term" value="F:DNA binding"/>
    <property type="evidence" value="ECO:0007669"/>
    <property type="project" value="UniProtKB-KW"/>
</dbReference>
<evidence type="ECO:0000313" key="16">
    <source>
        <dbReference type="Proteomes" id="UP000223060"/>
    </source>
</evidence>
<sequence length="686" mass="77490">MKLVIAEKPSVAQAIAKVLGGMKRQNGYLENEDFVVTWCVGHLVALATTEVYDERYKKWHQADLPIMPDPFLYQVLKGKEAQYQIVAQLMADERVESIVCATDAGREGELIFRLAYEQAQCEKQIERLWISSMESSAIEDGLSNLQPSSTYDNLYHAALCRAQADWLVGINATRLFSTLYNAKLNIGRVQTPTLAMIVEREQVISDFKPTAYYTVSIAVEENKFTSEKIANKEAAEDLLAGCNSAVVKSIIVSKKTNNPPKLYDLTTLQREANRKFGLTAKQTLDTVQVLYEKKLVTYPRTDSCYITQDMEQTTLALIPLIIDRLPMTTGITHIPDTKRLVDDGKVTDHHAILVTKEIERADITALPKVEQDILILIAKRLMVATAPSHLFEEQVITIDSGKAAFTLKRKQILENGWKAFADLEQENKAEKPNEHSFEEAQVMEDFATQVNEHFTSPPKSFTEDTLLSAMERASAEESEDTVDFEHKGLGTPATRAGIIERLVQGTFVERKGKQMIPTQKGIALIQVVPDTLKSAKLTAEWEFALAQMEEGKEEPERFMTAIEQFVEQLIANNQEKNVDLASLFIEEKESIGKCPRCQSEVQEFHKAFGCVNKDCGFIMWKNNKFFTSKKKELTKRIAKTLLEKGKCKVTKLYSEKTGKTYDANIVLDDTGDKYVNFKLEFINKKK</sequence>
<organism evidence="15 16">
    <name type="scientific">Listeria weihenstephanensis</name>
    <dbReference type="NCBI Taxonomy" id="1006155"/>
    <lineage>
        <taxon>Bacteria</taxon>
        <taxon>Bacillati</taxon>
        <taxon>Bacillota</taxon>
        <taxon>Bacilli</taxon>
        <taxon>Bacillales</taxon>
        <taxon>Listeriaceae</taxon>
        <taxon>Listeria</taxon>
    </lineage>
</organism>
<dbReference type="CDD" id="cd00186">
    <property type="entry name" value="TOP1Ac"/>
    <property type="match status" value="1"/>
</dbReference>
<dbReference type="NCBIfam" id="TIGR01056">
    <property type="entry name" value="topB"/>
    <property type="match status" value="1"/>
</dbReference>
<dbReference type="GO" id="GO:0006281">
    <property type="term" value="P:DNA repair"/>
    <property type="evidence" value="ECO:0007669"/>
    <property type="project" value="TreeGrafter"/>
</dbReference>
<evidence type="ECO:0000256" key="5">
    <source>
        <dbReference type="ARBA" id="ARBA00022842"/>
    </source>
</evidence>
<protein>
    <recommendedName>
        <fullName evidence="3">DNA topoisomerase</fullName>
        <ecNumber evidence="3">5.6.2.1</ecNumber>
    </recommendedName>
    <alternativeName>
        <fullName evidence="12">Omega-protein</fullName>
    </alternativeName>
    <alternativeName>
        <fullName evidence="11">Relaxing enzyme</fullName>
    </alternativeName>
    <alternativeName>
        <fullName evidence="9">Swivelase</fullName>
    </alternativeName>
    <alternativeName>
        <fullName evidence="10">Untwisting enzyme</fullName>
    </alternativeName>
</protein>
<evidence type="ECO:0000259" key="13">
    <source>
        <dbReference type="PROSITE" id="PS50880"/>
    </source>
</evidence>
<dbReference type="InterPro" id="IPR023405">
    <property type="entry name" value="Topo_IA_core_domain"/>
</dbReference>
<dbReference type="GO" id="GO:0006265">
    <property type="term" value="P:DNA topological change"/>
    <property type="evidence" value="ECO:0007669"/>
    <property type="project" value="InterPro"/>
</dbReference>
<evidence type="ECO:0000256" key="4">
    <source>
        <dbReference type="ARBA" id="ARBA00022723"/>
    </source>
</evidence>
<evidence type="ECO:0000256" key="7">
    <source>
        <dbReference type="ARBA" id="ARBA00023125"/>
    </source>
</evidence>
<dbReference type="KEGG" id="lwi:UE46_11300"/>
<dbReference type="InterPro" id="IPR000380">
    <property type="entry name" value="Topo_IA"/>
</dbReference>
<dbReference type="InterPro" id="IPR023406">
    <property type="entry name" value="Topo_IA_AS"/>
</dbReference>
<comment type="similarity">
    <text evidence="2">Belongs to the type IA topoisomerase family.</text>
</comment>
<dbReference type="EMBL" id="CP011102">
    <property type="protein sequence ID" value="AQY51562.1"/>
    <property type="molecule type" value="Genomic_DNA"/>
</dbReference>
<dbReference type="PROSITE" id="PS50880">
    <property type="entry name" value="TOPRIM"/>
    <property type="match status" value="1"/>
</dbReference>
<dbReference type="SMART" id="SM00436">
    <property type="entry name" value="TOP1Bc"/>
    <property type="match status" value="1"/>
</dbReference>
<evidence type="ECO:0000256" key="12">
    <source>
        <dbReference type="ARBA" id="ARBA00032877"/>
    </source>
</evidence>
<dbReference type="SMART" id="SM00437">
    <property type="entry name" value="TOP1Ac"/>
    <property type="match status" value="1"/>
</dbReference>
<dbReference type="PRINTS" id="PR00417">
    <property type="entry name" value="PRTPISMRASEI"/>
</dbReference>
<keyword evidence="5" id="KW-0460">Magnesium</keyword>
<name>A0A1S7FW09_9LIST</name>
<accession>A0A1S7FW09</accession>
<dbReference type="GO" id="GO:0003917">
    <property type="term" value="F:DNA topoisomerase type I (single strand cut, ATP-independent) activity"/>
    <property type="evidence" value="ECO:0007669"/>
    <property type="project" value="UniProtKB-EC"/>
</dbReference>
<dbReference type="InterPro" id="IPR003601">
    <property type="entry name" value="Topo_IA_2"/>
</dbReference>
<dbReference type="PANTHER" id="PTHR11390:SF21">
    <property type="entry name" value="DNA TOPOISOMERASE 3-ALPHA"/>
    <property type="match status" value="1"/>
</dbReference>
<dbReference type="PROSITE" id="PS00396">
    <property type="entry name" value="TOPO_IA_1"/>
    <property type="match status" value="1"/>
</dbReference>
<dbReference type="AlphaFoldDB" id="A0A1S7FW09"/>
<gene>
    <name evidence="15" type="ORF">UE46_11300</name>
</gene>
<proteinExistence type="inferred from homology"/>
<evidence type="ECO:0000256" key="11">
    <source>
        <dbReference type="ARBA" id="ARBA00032235"/>
    </source>
</evidence>
<dbReference type="Proteomes" id="UP000223060">
    <property type="component" value="Chromosome"/>
</dbReference>
<dbReference type="InterPro" id="IPR034144">
    <property type="entry name" value="TOPRIM_TopoIII"/>
</dbReference>
<dbReference type="InterPro" id="IPR006171">
    <property type="entry name" value="TOPRIM_dom"/>
</dbReference>
<dbReference type="InterPro" id="IPR013825">
    <property type="entry name" value="Topo_IA_cen_sub2"/>
</dbReference>
<evidence type="ECO:0000259" key="14">
    <source>
        <dbReference type="PROSITE" id="PS52039"/>
    </source>
</evidence>
<dbReference type="SUPFAM" id="SSF56712">
    <property type="entry name" value="Prokaryotic type I DNA topoisomerase"/>
    <property type="match status" value="1"/>
</dbReference>
<reference evidence="16" key="1">
    <citation type="submission" date="2015-03" db="EMBL/GenBank/DDBJ databases">
        <authorList>
            <person name="Ferrari E."/>
            <person name="Walter M.C."/>
            <person name="Huptas C."/>
            <person name="Scherer S."/>
            <person name="Mueller-Herbst S."/>
        </authorList>
    </citation>
    <scope>NUCLEOTIDE SEQUENCE [LARGE SCALE GENOMIC DNA]</scope>
    <source>
        <strain evidence="16">LWP01</strain>
    </source>
</reference>
<dbReference type="InterPro" id="IPR013824">
    <property type="entry name" value="Topo_IA_cen_sub1"/>
</dbReference>
<dbReference type="Gene3D" id="3.40.50.140">
    <property type="match status" value="1"/>
</dbReference>
<comment type="catalytic activity">
    <reaction evidence="1">
        <text>ATP-independent breakage of single-stranded DNA, followed by passage and rejoining.</text>
        <dbReference type="EC" id="5.6.2.1"/>
    </reaction>
</comment>
<evidence type="ECO:0000256" key="3">
    <source>
        <dbReference type="ARBA" id="ARBA00012891"/>
    </source>
</evidence>
<dbReference type="InterPro" id="IPR005738">
    <property type="entry name" value="TopoIII"/>
</dbReference>
<dbReference type="InterPro" id="IPR013826">
    <property type="entry name" value="Topo_IA_cen_sub3"/>
</dbReference>
<evidence type="ECO:0000256" key="1">
    <source>
        <dbReference type="ARBA" id="ARBA00000213"/>
    </source>
</evidence>
<keyword evidence="8" id="KW-0413">Isomerase</keyword>
<evidence type="ECO:0000256" key="2">
    <source>
        <dbReference type="ARBA" id="ARBA00009446"/>
    </source>
</evidence>
<dbReference type="Pfam" id="PF01131">
    <property type="entry name" value="Topoisom_bac"/>
    <property type="match status" value="1"/>
</dbReference>